<organism evidence="2 3">
    <name type="scientific">Moraxella pluranimalium</name>
    <dbReference type="NCBI Taxonomy" id="470453"/>
    <lineage>
        <taxon>Bacteria</taxon>
        <taxon>Pseudomonadati</taxon>
        <taxon>Pseudomonadota</taxon>
        <taxon>Gammaproteobacteria</taxon>
        <taxon>Moraxellales</taxon>
        <taxon>Moraxellaceae</taxon>
        <taxon>Moraxella</taxon>
    </lineage>
</organism>
<dbReference type="Proteomes" id="UP000189800">
    <property type="component" value="Unassembled WGS sequence"/>
</dbReference>
<feature type="signal peptide" evidence="1">
    <location>
        <begin position="1"/>
        <end position="21"/>
    </location>
</feature>
<feature type="chain" id="PRO_5012052053" description="C-type lysozyme inhibitor domain-containing protein" evidence="1">
    <location>
        <begin position="22"/>
        <end position="128"/>
    </location>
</feature>
<protein>
    <recommendedName>
        <fullName evidence="4">C-type lysozyme inhibitor domain-containing protein</fullName>
    </recommendedName>
</protein>
<evidence type="ECO:0000256" key="1">
    <source>
        <dbReference type="SAM" id="SignalP"/>
    </source>
</evidence>
<comment type="caution">
    <text evidence="2">The sequence shown here is derived from an EMBL/GenBank/DDBJ whole genome shotgun (WGS) entry which is preliminary data.</text>
</comment>
<reference evidence="2 3" key="1">
    <citation type="submission" date="2017-02" db="EMBL/GenBank/DDBJ databases">
        <title>Draft genome sequence of Moraxella pluranimalium CCUG 54913T type strain.</title>
        <authorList>
            <person name="Salva-Serra F."/>
            <person name="Engstrom-Jakobsson H."/>
            <person name="Thorell K."/>
            <person name="Jaen-Luchoro D."/>
            <person name="Gonzales-Siles L."/>
            <person name="Karlsson R."/>
            <person name="Yazdan S."/>
            <person name="Boulund F."/>
            <person name="Johnning A."/>
            <person name="Engstrand L."/>
            <person name="Kristiansson E."/>
            <person name="Moore E."/>
        </authorList>
    </citation>
    <scope>NUCLEOTIDE SEQUENCE [LARGE SCALE GENOMIC DNA]</scope>
    <source>
        <strain evidence="2 3">CCUG 54913</strain>
    </source>
</reference>
<gene>
    <name evidence="2" type="ORF">B0680_08875</name>
</gene>
<accession>A0A1T0CKY9</accession>
<name>A0A1T0CKY9_9GAMM</name>
<evidence type="ECO:0008006" key="4">
    <source>
        <dbReference type="Google" id="ProtNLM"/>
    </source>
</evidence>
<keyword evidence="1" id="KW-0732">Signal</keyword>
<dbReference type="RefSeq" id="WP_078254741.1">
    <property type="nucleotide sequence ID" value="NZ_MUYU01000025.1"/>
</dbReference>
<dbReference type="AlphaFoldDB" id="A0A1T0CKY9"/>
<proteinExistence type="predicted"/>
<keyword evidence="3" id="KW-1185">Reference proteome</keyword>
<evidence type="ECO:0000313" key="3">
    <source>
        <dbReference type="Proteomes" id="UP000189800"/>
    </source>
</evidence>
<sequence length="128" mass="14083">MKLSKVILAAAVLATSATAMANEKAGAYNAPVVQHVETTFQCEDGKTVTTQRAPYQDMRVTVDGQTEILERNKRTSWHLWGHNPANNYLKATYSNANGFGWSDNGEVGTLHFPQEGVKNARTTCQVVR</sequence>
<dbReference type="EMBL" id="MUYU01000025">
    <property type="protein sequence ID" value="OOS22919.1"/>
    <property type="molecule type" value="Genomic_DNA"/>
</dbReference>
<evidence type="ECO:0000313" key="2">
    <source>
        <dbReference type="EMBL" id="OOS22919.1"/>
    </source>
</evidence>